<evidence type="ECO:0000313" key="2">
    <source>
        <dbReference type="Proteomes" id="UP000054600"/>
    </source>
</evidence>
<dbReference type="AlphaFoldDB" id="A0A0W0Z2Z9"/>
<dbReference type="EMBL" id="LNYW01000020">
    <property type="protein sequence ID" value="KTD63501.1"/>
    <property type="molecule type" value="Genomic_DNA"/>
</dbReference>
<keyword evidence="2" id="KW-1185">Reference proteome</keyword>
<comment type="caution">
    <text evidence="1">The sequence shown here is derived from an EMBL/GenBank/DDBJ whole genome shotgun (WGS) entry which is preliminary data.</text>
</comment>
<evidence type="ECO:0000313" key="1">
    <source>
        <dbReference type="EMBL" id="KTD63501.1"/>
    </source>
</evidence>
<dbReference type="Proteomes" id="UP000054600">
    <property type="component" value="Unassembled WGS sequence"/>
</dbReference>
<sequence length="117" mass="14129">MKLCLWISYVRCRWGVDVIRYFIDGSISVLISNKNLYQHHFKCGYKVAPNFPYRHDELEQEKYHYHLAMEAHDEVYSHALKDYKNLFGLDNFIFLIKGNKNYIDYFIFSSSLYNIKL</sequence>
<proteinExistence type="predicted"/>
<dbReference type="STRING" id="1122169.Lsha_0679"/>
<protein>
    <submittedName>
        <fullName evidence="1">Uncharacterized protein</fullName>
    </submittedName>
</protein>
<organism evidence="1 2">
    <name type="scientific">Legionella shakespearei DSM 23087</name>
    <dbReference type="NCBI Taxonomy" id="1122169"/>
    <lineage>
        <taxon>Bacteria</taxon>
        <taxon>Pseudomonadati</taxon>
        <taxon>Pseudomonadota</taxon>
        <taxon>Gammaproteobacteria</taxon>
        <taxon>Legionellales</taxon>
        <taxon>Legionellaceae</taxon>
        <taxon>Legionella</taxon>
    </lineage>
</organism>
<reference evidence="1 2" key="1">
    <citation type="submission" date="2015-11" db="EMBL/GenBank/DDBJ databases">
        <title>Genomic analysis of 38 Legionella species identifies large and diverse effector repertoires.</title>
        <authorList>
            <person name="Burstein D."/>
            <person name="Amaro F."/>
            <person name="Zusman T."/>
            <person name="Lifshitz Z."/>
            <person name="Cohen O."/>
            <person name="Gilbert J.A."/>
            <person name="Pupko T."/>
            <person name="Shuman H.A."/>
            <person name="Segal G."/>
        </authorList>
    </citation>
    <scope>NUCLEOTIDE SEQUENCE [LARGE SCALE GENOMIC DNA]</scope>
    <source>
        <strain evidence="1 2">ATCC 49655</strain>
    </source>
</reference>
<accession>A0A0W0Z2Z9</accession>
<dbReference type="PATRIC" id="fig|1122169.6.peg.776"/>
<gene>
    <name evidence="1" type="ORF">Lsha_0679</name>
</gene>
<name>A0A0W0Z2Z9_9GAMM</name>